<reference evidence="1" key="1">
    <citation type="submission" date="2019-03" db="EMBL/GenBank/DDBJ databases">
        <title>Single cell metagenomics reveals metabolic interactions within the superorganism composed of flagellate Streblomastix strix and complex community of Bacteroidetes bacteria on its surface.</title>
        <authorList>
            <person name="Treitli S.C."/>
            <person name="Kolisko M."/>
            <person name="Husnik F."/>
            <person name="Keeling P."/>
            <person name="Hampl V."/>
        </authorList>
    </citation>
    <scope>NUCLEOTIDE SEQUENCE</scope>
    <source>
        <strain evidence="1">STM</strain>
    </source>
</reference>
<name>A0A5J4S785_9ZZZZ</name>
<evidence type="ECO:0000313" key="1">
    <source>
        <dbReference type="EMBL" id="KAA6341233.1"/>
    </source>
</evidence>
<protein>
    <submittedName>
        <fullName evidence="1">Uncharacterized protein</fullName>
    </submittedName>
</protein>
<organism evidence="1">
    <name type="scientific">termite gut metagenome</name>
    <dbReference type="NCBI Taxonomy" id="433724"/>
    <lineage>
        <taxon>unclassified sequences</taxon>
        <taxon>metagenomes</taxon>
        <taxon>organismal metagenomes</taxon>
    </lineage>
</organism>
<comment type="caution">
    <text evidence="1">The sequence shown here is derived from an EMBL/GenBank/DDBJ whole genome shotgun (WGS) entry which is preliminary data.</text>
</comment>
<proteinExistence type="predicted"/>
<dbReference type="AlphaFoldDB" id="A0A5J4S785"/>
<gene>
    <name evidence="1" type="ORF">EZS27_010948</name>
</gene>
<dbReference type="EMBL" id="SNRY01000403">
    <property type="protein sequence ID" value="KAA6341233.1"/>
    <property type="molecule type" value="Genomic_DNA"/>
</dbReference>
<accession>A0A5J4S785</accession>
<sequence length="195" mass="22216">MGLMVYSLSNIPCSANRDYFIYLLDYGWDEPIAKALRENFDKMATIAASNKAVVIKGTELSHFENEVFSWHSINNENSEGLLPALLITNTHPQYFMENNQSFSGRKNILRVNNEYDSMKLILIPFKKFCDTATDVIALINKVFQDITNQKDLSDFQIAKEMKKGVKGSIVDSIILEPNISGIGIKLDFIKKYFNK</sequence>